<protein>
    <recommendedName>
        <fullName evidence="4">Transmembrane protein</fullName>
    </recommendedName>
</protein>
<dbReference type="EMBL" id="LT607412">
    <property type="protein sequence ID" value="SCF17558.1"/>
    <property type="molecule type" value="Genomic_DNA"/>
</dbReference>
<dbReference type="OrthoDB" id="3630320at2"/>
<keyword evidence="1" id="KW-0472">Membrane</keyword>
<feature type="transmembrane region" description="Helical" evidence="1">
    <location>
        <begin position="39"/>
        <end position="59"/>
    </location>
</feature>
<dbReference type="Proteomes" id="UP000198243">
    <property type="component" value="Chromosome I"/>
</dbReference>
<dbReference type="AlphaFoldDB" id="A0A1C4YA06"/>
<evidence type="ECO:0000313" key="2">
    <source>
        <dbReference type="EMBL" id="SCF17558.1"/>
    </source>
</evidence>
<sequence length="141" mass="14835">MRTVRLLLLLVGASAATYGGWLLLPQLGTVLPWLIGGPLLHDALVAPLVGLVGLVLGRLVTDRVRLAWITAGLVASATLLLIAVPLLWRPPSAPPNPGLPDRNYPLGLTAGLAALWAVIVIVLVVVTAVNRRATDRTADRP</sequence>
<proteinExistence type="predicted"/>
<feature type="transmembrane region" description="Helical" evidence="1">
    <location>
        <begin position="66"/>
        <end position="88"/>
    </location>
</feature>
<evidence type="ECO:0000256" key="1">
    <source>
        <dbReference type="SAM" id="Phobius"/>
    </source>
</evidence>
<keyword evidence="1" id="KW-0812">Transmembrane</keyword>
<accession>A0A1C4YA06</accession>
<gene>
    <name evidence="2" type="ORF">GA0070607_6478</name>
</gene>
<name>A0A1C4YA06_9ACTN</name>
<keyword evidence="1" id="KW-1133">Transmembrane helix</keyword>
<evidence type="ECO:0000313" key="3">
    <source>
        <dbReference type="Proteomes" id="UP000198243"/>
    </source>
</evidence>
<feature type="transmembrane region" description="Helical" evidence="1">
    <location>
        <begin position="108"/>
        <end position="130"/>
    </location>
</feature>
<keyword evidence="3" id="KW-1185">Reference proteome</keyword>
<dbReference type="RefSeq" id="WP_089021525.1">
    <property type="nucleotide sequence ID" value="NZ_LT607412.1"/>
</dbReference>
<evidence type="ECO:0008006" key="4">
    <source>
        <dbReference type="Google" id="ProtNLM"/>
    </source>
</evidence>
<reference evidence="3" key="1">
    <citation type="submission" date="2016-06" db="EMBL/GenBank/DDBJ databases">
        <authorList>
            <person name="Varghese N."/>
            <person name="Submissions Spin"/>
        </authorList>
    </citation>
    <scope>NUCLEOTIDE SEQUENCE [LARGE SCALE GENOMIC DNA]</scope>
    <source>
        <strain evidence="3">DSM 44875</strain>
    </source>
</reference>
<organism evidence="2 3">
    <name type="scientific">Micromonospora coriariae</name>
    <dbReference type="NCBI Taxonomy" id="285665"/>
    <lineage>
        <taxon>Bacteria</taxon>
        <taxon>Bacillati</taxon>
        <taxon>Actinomycetota</taxon>
        <taxon>Actinomycetes</taxon>
        <taxon>Micromonosporales</taxon>
        <taxon>Micromonosporaceae</taxon>
        <taxon>Micromonospora</taxon>
    </lineage>
</organism>